<dbReference type="Proteomes" id="UP001315278">
    <property type="component" value="Unassembled WGS sequence"/>
</dbReference>
<gene>
    <name evidence="1" type="ORF">JQ615_25375</name>
</gene>
<sequence length="108" mass="11777">MRGERRSVRTLIKTSRIVVVAVSARRAARTTIFFDQGVGSWTAVGSVAFDPMVPVANQLCAVQVPFLVENGKNGTFPGVQAGLMDWERNENDASLTADLFDSLGWGYK</sequence>
<accession>A0ABS5FPL2</accession>
<comment type="caution">
    <text evidence="1">The sequence shown here is derived from an EMBL/GenBank/DDBJ whole genome shotgun (WGS) entry which is preliminary data.</text>
</comment>
<reference evidence="2" key="1">
    <citation type="journal article" date="2021" name="ISME J.">
        <title>Evolutionary origin and ecological implication of a unique nif island in free-living Bradyrhizobium lineages.</title>
        <authorList>
            <person name="Tao J."/>
        </authorList>
    </citation>
    <scope>NUCLEOTIDE SEQUENCE [LARGE SCALE GENOMIC DNA]</scope>
    <source>
        <strain evidence="2">SZCCT0434</strain>
    </source>
</reference>
<organism evidence="1 2">
    <name type="scientific">Bradyrhizobium jicamae</name>
    <dbReference type="NCBI Taxonomy" id="280332"/>
    <lineage>
        <taxon>Bacteria</taxon>
        <taxon>Pseudomonadati</taxon>
        <taxon>Pseudomonadota</taxon>
        <taxon>Alphaproteobacteria</taxon>
        <taxon>Hyphomicrobiales</taxon>
        <taxon>Nitrobacteraceae</taxon>
        <taxon>Bradyrhizobium</taxon>
    </lineage>
</organism>
<evidence type="ECO:0000313" key="2">
    <source>
        <dbReference type="Proteomes" id="UP001315278"/>
    </source>
</evidence>
<dbReference type="RefSeq" id="WP_212493887.1">
    <property type="nucleotide sequence ID" value="NZ_JAFCJH010000030.1"/>
</dbReference>
<keyword evidence="2" id="KW-1185">Reference proteome</keyword>
<proteinExistence type="predicted"/>
<protein>
    <submittedName>
        <fullName evidence="1">Uncharacterized protein</fullName>
    </submittedName>
</protein>
<dbReference type="EMBL" id="JAFCJH010000030">
    <property type="protein sequence ID" value="MBR0798723.1"/>
    <property type="molecule type" value="Genomic_DNA"/>
</dbReference>
<name>A0ABS5FPL2_9BRAD</name>
<evidence type="ECO:0000313" key="1">
    <source>
        <dbReference type="EMBL" id="MBR0798723.1"/>
    </source>
</evidence>